<feature type="domain" description="C2H2-type" evidence="9">
    <location>
        <begin position="228"/>
        <end position="256"/>
    </location>
</feature>
<organism evidence="11">
    <name type="scientific">Ceratitis capitata</name>
    <name type="common">Mediterranean fruit fly</name>
    <name type="synonym">Tephritis capitata</name>
    <dbReference type="NCBI Taxonomy" id="7213"/>
    <lineage>
        <taxon>Eukaryota</taxon>
        <taxon>Metazoa</taxon>
        <taxon>Ecdysozoa</taxon>
        <taxon>Arthropoda</taxon>
        <taxon>Hexapoda</taxon>
        <taxon>Insecta</taxon>
        <taxon>Pterygota</taxon>
        <taxon>Neoptera</taxon>
        <taxon>Endopterygota</taxon>
        <taxon>Diptera</taxon>
        <taxon>Brachycera</taxon>
        <taxon>Muscomorpha</taxon>
        <taxon>Tephritoidea</taxon>
        <taxon>Tephritidae</taxon>
        <taxon>Ceratitis</taxon>
        <taxon>Ceratitis</taxon>
    </lineage>
</organism>
<name>W8BZC4_CERCA</name>
<evidence type="ECO:0000259" key="10">
    <source>
        <dbReference type="PROSITE" id="PS51915"/>
    </source>
</evidence>
<dbReference type="SUPFAM" id="SSF57667">
    <property type="entry name" value="beta-beta-alpha zinc fingers"/>
    <property type="match status" value="3"/>
</dbReference>
<evidence type="ECO:0000256" key="3">
    <source>
        <dbReference type="ARBA" id="ARBA00022737"/>
    </source>
</evidence>
<comment type="subcellular location">
    <subcellularLocation>
        <location evidence="1">Nucleus</location>
    </subcellularLocation>
</comment>
<evidence type="ECO:0000256" key="7">
    <source>
        <dbReference type="PROSITE-ProRule" id="PRU00042"/>
    </source>
</evidence>
<evidence type="ECO:0000256" key="8">
    <source>
        <dbReference type="PROSITE-ProRule" id="PRU01263"/>
    </source>
</evidence>
<dbReference type="Gene3D" id="3.30.160.60">
    <property type="entry name" value="Classic Zinc Finger"/>
    <property type="match status" value="5"/>
</dbReference>
<dbReference type="InterPro" id="IPR036236">
    <property type="entry name" value="Znf_C2H2_sf"/>
</dbReference>
<dbReference type="Pfam" id="PF07776">
    <property type="entry name" value="zf-AD"/>
    <property type="match status" value="1"/>
</dbReference>
<dbReference type="GO" id="GO:0005634">
    <property type="term" value="C:nucleus"/>
    <property type="evidence" value="ECO:0007669"/>
    <property type="project" value="UniProtKB-SubCell"/>
</dbReference>
<reference evidence="11" key="1">
    <citation type="submission" date="2013-07" db="EMBL/GenBank/DDBJ databases">
        <authorList>
            <person name="Geib S."/>
        </authorList>
    </citation>
    <scope>NUCLEOTIDE SEQUENCE</scope>
</reference>
<evidence type="ECO:0000256" key="2">
    <source>
        <dbReference type="ARBA" id="ARBA00022723"/>
    </source>
</evidence>
<dbReference type="OrthoDB" id="6077919at2759"/>
<dbReference type="SMART" id="SM00868">
    <property type="entry name" value="zf-AD"/>
    <property type="match status" value="1"/>
</dbReference>
<dbReference type="InterPro" id="IPR012934">
    <property type="entry name" value="Znf_AD"/>
</dbReference>
<proteinExistence type="evidence at transcript level"/>
<dbReference type="Gene3D" id="3.40.1800.20">
    <property type="match status" value="1"/>
</dbReference>
<dbReference type="Pfam" id="PF00096">
    <property type="entry name" value="zf-C2H2"/>
    <property type="match status" value="2"/>
</dbReference>
<keyword evidence="5 8" id="KW-0862">Zinc</keyword>
<dbReference type="GO" id="GO:0008270">
    <property type="term" value="F:zinc ion binding"/>
    <property type="evidence" value="ECO:0007669"/>
    <property type="project" value="UniProtKB-UniRule"/>
</dbReference>
<keyword evidence="6" id="KW-0539">Nucleus</keyword>
<keyword evidence="3" id="KW-0677">Repeat</keyword>
<gene>
    <name evidence="11" type="primary">WEK</name>
</gene>
<dbReference type="PROSITE" id="PS51915">
    <property type="entry name" value="ZAD"/>
    <property type="match status" value="1"/>
</dbReference>
<dbReference type="AlphaFoldDB" id="W8BZC4"/>
<feature type="binding site" evidence="8">
    <location>
        <position position="31"/>
    </location>
    <ligand>
        <name>Zn(2+)</name>
        <dbReference type="ChEBI" id="CHEBI:29105"/>
    </ligand>
</feature>
<accession>W8BZC4</accession>
<evidence type="ECO:0000259" key="9">
    <source>
        <dbReference type="PROSITE" id="PS50157"/>
    </source>
</evidence>
<feature type="domain" description="C2H2-type" evidence="9">
    <location>
        <begin position="298"/>
        <end position="325"/>
    </location>
</feature>
<feature type="domain" description="C2H2-type" evidence="9">
    <location>
        <begin position="380"/>
        <end position="407"/>
    </location>
</feature>
<keyword evidence="2 8" id="KW-0479">Metal-binding</keyword>
<dbReference type="PANTHER" id="PTHR24379:SF121">
    <property type="entry name" value="C2H2-TYPE DOMAIN-CONTAINING PROTEIN"/>
    <property type="match status" value="1"/>
</dbReference>
<keyword evidence="4 7" id="KW-0863">Zinc-finger</keyword>
<evidence type="ECO:0000256" key="1">
    <source>
        <dbReference type="ARBA" id="ARBA00004123"/>
    </source>
</evidence>
<feature type="domain" description="C2H2-type" evidence="9">
    <location>
        <begin position="408"/>
        <end position="436"/>
    </location>
</feature>
<feature type="binding site" evidence="8">
    <location>
        <position position="84"/>
    </location>
    <ligand>
        <name>Zn(2+)</name>
        <dbReference type="ChEBI" id="CHEBI:29105"/>
    </ligand>
</feature>
<sequence>MSSMLFDIKYYFETKGKRKFTDDWRSWCRICAKPDAQQYVDVLSGECLPSMPSVNCSSISLVSEIEQLFRIYIKEYDNLSSWICINCFQVVKYFHEIKEDTKKVQQLYYDLLNSVDPANIKNELSVIQKRSKQTVEEITIANVAPLSEFGPSTIPSEKEVTNNSFEKVELAGRKNDHFKTDSSFSLPETYNSSGNEYYDAHPSILDDTVKYDYSDSDDSTDINNENKYTCDICQQSYQRKCNYTSHMIKKHNYVRSPERYAEEEKELIYPCPQCDQKFRAKGRVAQHLLLVHKDEKPFICEVCGAKECTNQLLQEHMTIHKDYLPFECEVCGKCFKKKKYLKSHMYIHGDKLMCPKCGEQLSCPTTYRNHMLVHSDERSHKCEFCGLQFKRANTLKAHLIRHTGMRPYTCDFCDKTYSAKSNCTMHMKKIHPHELAGLEASGGKKFTYVPKVDELKSLIHRNKEPVNLRRGRKVKLTTELPTQAKQSGE</sequence>
<dbReference type="PROSITE" id="PS00028">
    <property type="entry name" value="ZINC_FINGER_C2H2_1"/>
    <property type="match status" value="6"/>
</dbReference>
<dbReference type="FunFam" id="3.30.160.60:FF:000145">
    <property type="entry name" value="Zinc finger protein 574"/>
    <property type="match status" value="1"/>
</dbReference>
<evidence type="ECO:0000256" key="5">
    <source>
        <dbReference type="ARBA" id="ARBA00022833"/>
    </source>
</evidence>
<feature type="domain" description="ZAD" evidence="10">
    <location>
        <begin position="26"/>
        <end position="111"/>
    </location>
</feature>
<dbReference type="InterPro" id="IPR013087">
    <property type="entry name" value="Znf_C2H2_type"/>
</dbReference>
<dbReference type="EMBL" id="GAMC01007889">
    <property type="protein sequence ID" value="JAB98666.1"/>
    <property type="molecule type" value="mRNA"/>
</dbReference>
<feature type="domain" description="C2H2-type" evidence="9">
    <location>
        <begin position="269"/>
        <end position="297"/>
    </location>
</feature>
<dbReference type="SUPFAM" id="SSF57716">
    <property type="entry name" value="Glucocorticoid receptor-like (DNA-binding domain)"/>
    <property type="match status" value="1"/>
</dbReference>
<evidence type="ECO:0000256" key="4">
    <source>
        <dbReference type="ARBA" id="ARBA00022771"/>
    </source>
</evidence>
<feature type="binding site" evidence="8">
    <location>
        <position position="28"/>
    </location>
    <ligand>
        <name>Zn(2+)</name>
        <dbReference type="ChEBI" id="CHEBI:29105"/>
    </ligand>
</feature>
<feature type="binding site" evidence="8">
    <location>
        <position position="87"/>
    </location>
    <ligand>
        <name>Zn(2+)</name>
        <dbReference type="ChEBI" id="CHEBI:29105"/>
    </ligand>
</feature>
<protein>
    <submittedName>
        <fullName evidence="11">Zinc finger protein weckle</fullName>
    </submittedName>
</protein>
<feature type="domain" description="C2H2-type" evidence="9">
    <location>
        <begin position="352"/>
        <end position="379"/>
    </location>
</feature>
<evidence type="ECO:0000313" key="11">
    <source>
        <dbReference type="EMBL" id="JAB98666.1"/>
    </source>
</evidence>
<dbReference type="PANTHER" id="PTHR24379">
    <property type="entry name" value="KRAB AND ZINC FINGER DOMAIN-CONTAINING"/>
    <property type="match status" value="1"/>
</dbReference>
<evidence type="ECO:0000256" key="6">
    <source>
        <dbReference type="ARBA" id="ARBA00023242"/>
    </source>
</evidence>
<dbReference type="SMART" id="SM00355">
    <property type="entry name" value="ZnF_C2H2"/>
    <property type="match status" value="7"/>
</dbReference>
<feature type="domain" description="C2H2-type" evidence="9">
    <location>
        <begin position="326"/>
        <end position="348"/>
    </location>
</feature>
<dbReference type="PROSITE" id="PS50157">
    <property type="entry name" value="ZINC_FINGER_C2H2_2"/>
    <property type="match status" value="7"/>
</dbReference>
<reference evidence="11" key="2">
    <citation type="journal article" date="2014" name="BMC Genomics">
        <title>A genomic perspective to assessing quality of mass-reared SIT flies used in Mediterranean fruit fly (Ceratitis capitata) eradication in California.</title>
        <authorList>
            <person name="Calla B."/>
            <person name="Hall B."/>
            <person name="Hou S."/>
            <person name="Geib S.M."/>
        </authorList>
    </citation>
    <scope>NUCLEOTIDE SEQUENCE</scope>
</reference>